<evidence type="ECO:0000256" key="3">
    <source>
        <dbReference type="ARBA" id="ARBA00048132"/>
    </source>
</evidence>
<dbReference type="PRINTS" id="PR00368">
    <property type="entry name" value="FADPNR"/>
</dbReference>
<accession>A0A3M8AP23</accession>
<proteinExistence type="predicted"/>
<keyword evidence="6" id="KW-1185">Reference proteome</keyword>
<dbReference type="EMBL" id="RHHB01000001">
    <property type="protein sequence ID" value="RNB52407.1"/>
    <property type="molecule type" value="Genomic_DNA"/>
</dbReference>
<organism evidence="5 6">
    <name type="scientific">Agromyces tardus</name>
    <dbReference type="NCBI Taxonomy" id="2583849"/>
    <lineage>
        <taxon>Bacteria</taxon>
        <taxon>Bacillati</taxon>
        <taxon>Actinomycetota</taxon>
        <taxon>Actinomycetes</taxon>
        <taxon>Micrococcales</taxon>
        <taxon>Microbacteriaceae</taxon>
        <taxon>Agromyces</taxon>
    </lineage>
</organism>
<evidence type="ECO:0000256" key="1">
    <source>
        <dbReference type="ARBA" id="ARBA00022630"/>
    </source>
</evidence>
<gene>
    <name evidence="5" type="ORF">EDM22_01530</name>
</gene>
<dbReference type="OrthoDB" id="9786503at2"/>
<keyword evidence="1" id="KW-0285">Flavoprotein</keyword>
<comment type="caution">
    <text evidence="5">The sequence shown here is derived from an EMBL/GenBank/DDBJ whole genome shotgun (WGS) entry which is preliminary data.</text>
</comment>
<evidence type="ECO:0000259" key="4">
    <source>
        <dbReference type="Pfam" id="PF07992"/>
    </source>
</evidence>
<dbReference type="InterPro" id="IPR036188">
    <property type="entry name" value="FAD/NAD-bd_sf"/>
</dbReference>
<dbReference type="InterPro" id="IPR050097">
    <property type="entry name" value="Ferredoxin-NADP_redctase_2"/>
</dbReference>
<feature type="domain" description="FAD/NAD(P)-binding" evidence="4">
    <location>
        <begin position="7"/>
        <end position="291"/>
    </location>
</feature>
<protein>
    <submittedName>
        <fullName evidence="5">NAD(P)/FAD-dependent oxidoreductase</fullName>
    </submittedName>
</protein>
<name>A0A3M8AP23_9MICO</name>
<dbReference type="InterPro" id="IPR023753">
    <property type="entry name" value="FAD/NAD-binding_dom"/>
</dbReference>
<comment type="catalytic activity">
    <reaction evidence="3">
        <text>[thioredoxin]-dithiol + NADP(+) = [thioredoxin]-disulfide + NADPH + H(+)</text>
        <dbReference type="Rhea" id="RHEA:20345"/>
        <dbReference type="Rhea" id="RHEA-COMP:10698"/>
        <dbReference type="Rhea" id="RHEA-COMP:10700"/>
        <dbReference type="ChEBI" id="CHEBI:15378"/>
        <dbReference type="ChEBI" id="CHEBI:29950"/>
        <dbReference type="ChEBI" id="CHEBI:50058"/>
        <dbReference type="ChEBI" id="CHEBI:57783"/>
        <dbReference type="ChEBI" id="CHEBI:58349"/>
        <dbReference type="EC" id="1.8.1.9"/>
    </reaction>
</comment>
<dbReference type="GO" id="GO:0004791">
    <property type="term" value="F:thioredoxin-disulfide reductase (NADPH) activity"/>
    <property type="evidence" value="ECO:0007669"/>
    <property type="project" value="UniProtKB-EC"/>
</dbReference>
<dbReference type="Pfam" id="PF07992">
    <property type="entry name" value="Pyr_redox_2"/>
    <property type="match status" value="1"/>
</dbReference>
<dbReference type="Proteomes" id="UP000275048">
    <property type="component" value="Unassembled WGS sequence"/>
</dbReference>
<evidence type="ECO:0000313" key="6">
    <source>
        <dbReference type="Proteomes" id="UP000275048"/>
    </source>
</evidence>
<dbReference type="RefSeq" id="WP_122935243.1">
    <property type="nucleotide sequence ID" value="NZ_JBHSNT010000007.1"/>
</dbReference>
<keyword evidence="2" id="KW-0560">Oxidoreductase</keyword>
<dbReference type="PANTHER" id="PTHR48105">
    <property type="entry name" value="THIOREDOXIN REDUCTASE 1-RELATED-RELATED"/>
    <property type="match status" value="1"/>
</dbReference>
<evidence type="ECO:0000256" key="2">
    <source>
        <dbReference type="ARBA" id="ARBA00023002"/>
    </source>
</evidence>
<sequence length="319" mass="34001">MQRTEWDVIIVGGGSAGLSAALMLGRSRRRVLVVDGGEPRNRFAAHMHGVLGRDHSSPLDLLAAGRAELTRYDDVVIESGTVVSAAPLDTEAIGFEVVLESGERHTARRMLVATGLRDDLPDLPGLAEEWGRNAVSCPYCDGWEVRDRRIAMIATDASNTHQAQLLRQLSPHVTFYTQGANLPDAARAGLEARGIAIETRAVVEVVGDDEGGLRGIRLDDGTEHEADSIFVAPRPVPNDRLLRELRARTMRQNGVDWVLVDPSGRTNVPGLWAAGNIATAASSVPVAMAAGNVAGTGINGDLVEEDIREAVAARASDDG</sequence>
<dbReference type="AlphaFoldDB" id="A0A3M8AP23"/>
<dbReference type="Gene3D" id="3.50.50.60">
    <property type="entry name" value="FAD/NAD(P)-binding domain"/>
    <property type="match status" value="2"/>
</dbReference>
<reference evidence="5 6" key="1">
    <citation type="submission" date="2018-10" db="EMBL/GenBank/DDBJ databases">
        <title>Isolation, diversity and antibacterial activity of antinobacteria from the wheat rhizosphere soil.</title>
        <authorList>
            <person name="Sun T."/>
        </authorList>
    </citation>
    <scope>NUCLEOTIDE SEQUENCE [LARGE SCALE GENOMIC DNA]</scope>
    <source>
        <strain evidence="5 6">SJ-23</strain>
    </source>
</reference>
<dbReference type="PRINTS" id="PR00469">
    <property type="entry name" value="PNDRDTASEII"/>
</dbReference>
<evidence type="ECO:0000313" key="5">
    <source>
        <dbReference type="EMBL" id="RNB52407.1"/>
    </source>
</evidence>
<dbReference type="SUPFAM" id="SSF51905">
    <property type="entry name" value="FAD/NAD(P)-binding domain"/>
    <property type="match status" value="1"/>
</dbReference>